<dbReference type="SUPFAM" id="SSF64005">
    <property type="entry name" value="Undecaprenyl diphosphate synthase"/>
    <property type="match status" value="1"/>
</dbReference>
<dbReference type="GO" id="GO:0016094">
    <property type="term" value="P:polyprenol biosynthetic process"/>
    <property type="evidence" value="ECO:0007669"/>
    <property type="project" value="TreeGrafter"/>
</dbReference>
<reference evidence="3" key="1">
    <citation type="submission" date="2017-06" db="EMBL/GenBank/DDBJ databases">
        <authorList>
            <person name="Cremers G."/>
        </authorList>
    </citation>
    <scope>NUCLEOTIDE SEQUENCE [LARGE SCALE GENOMIC DNA]</scope>
</reference>
<sequence length="160" mass="18962">MTIYISIIEVNVELSKKICAKLTSEIPSVLYDITRNINVITRWDREIKRYEDGGMRLDISLGYSGKYELTHAIKEIMKKVGDGKLHPEDINEEVIESHLLFRFEPDLVLRAGGKRLTDFLIWQAVYSELYFTDVNWLDFRKVDFLRAIRDFQKRKRRFGK</sequence>
<organism evidence="2 3">
    <name type="scientific">Candidatus Methanoperedens nitratireducens</name>
    <dbReference type="NCBI Taxonomy" id="1392998"/>
    <lineage>
        <taxon>Archaea</taxon>
        <taxon>Methanobacteriati</taxon>
        <taxon>Methanobacteriota</taxon>
        <taxon>Stenosarchaea group</taxon>
        <taxon>Methanomicrobia</taxon>
        <taxon>Methanosarcinales</taxon>
        <taxon>ANME-2 cluster</taxon>
        <taxon>Candidatus Methanoperedentaceae</taxon>
        <taxon>Candidatus Methanoperedens</taxon>
    </lineage>
</organism>
<dbReference type="AlphaFoldDB" id="A0A284VU30"/>
<dbReference type="InterPro" id="IPR001441">
    <property type="entry name" value="UPP_synth-like"/>
</dbReference>
<keyword evidence="1" id="KW-0808">Transferase</keyword>
<dbReference type="RefSeq" id="WP_096207316.1">
    <property type="nucleotide sequence ID" value="NZ_FZMP01000240.1"/>
</dbReference>
<name>A0A284VU30_9EURY</name>
<dbReference type="PANTHER" id="PTHR10291:SF28">
    <property type="entry name" value="UNDECAPRENYL DIPHOSPHATE SYNTHASE"/>
    <property type="match status" value="1"/>
</dbReference>
<dbReference type="Proteomes" id="UP000218615">
    <property type="component" value="Unassembled WGS sequence"/>
</dbReference>
<dbReference type="InterPro" id="IPR036424">
    <property type="entry name" value="UPP_synth-like_sf"/>
</dbReference>
<dbReference type="OrthoDB" id="140576at2157"/>
<evidence type="ECO:0000256" key="1">
    <source>
        <dbReference type="ARBA" id="ARBA00022679"/>
    </source>
</evidence>
<dbReference type="STRING" id="1392998.ANME2D_02582"/>
<evidence type="ECO:0000313" key="3">
    <source>
        <dbReference type="Proteomes" id="UP000218615"/>
    </source>
</evidence>
<evidence type="ECO:0000313" key="2">
    <source>
        <dbReference type="EMBL" id="SNQ62801.1"/>
    </source>
</evidence>
<keyword evidence="3" id="KW-1185">Reference proteome</keyword>
<protein>
    <submittedName>
        <fullName evidence="2">Uncharacterized protein</fullName>
    </submittedName>
</protein>
<dbReference type="PANTHER" id="PTHR10291">
    <property type="entry name" value="DEHYDRODOLICHYL DIPHOSPHATE SYNTHASE FAMILY MEMBER"/>
    <property type="match status" value="1"/>
</dbReference>
<gene>
    <name evidence="2" type="ORF">MNV_90015</name>
</gene>
<dbReference type="FunFam" id="3.40.1180.10:FF:000016">
    <property type="entry name" value="Undecaprenyl diphosphate synthase"/>
    <property type="match status" value="1"/>
</dbReference>
<dbReference type="EMBL" id="FZMP01000240">
    <property type="protein sequence ID" value="SNQ62801.1"/>
    <property type="molecule type" value="Genomic_DNA"/>
</dbReference>
<proteinExistence type="predicted"/>
<dbReference type="Pfam" id="PF01255">
    <property type="entry name" value="Prenyltransf"/>
    <property type="match status" value="1"/>
</dbReference>
<accession>A0A284VU30</accession>
<dbReference type="Gene3D" id="3.40.1180.10">
    <property type="entry name" value="Decaprenyl diphosphate synthase-like"/>
    <property type="match status" value="1"/>
</dbReference>
<dbReference type="GO" id="GO:0045547">
    <property type="term" value="F:ditrans,polycis-polyprenyl diphosphate synthase [(2E,6E)-farnesyl diphosphate specific] activity"/>
    <property type="evidence" value="ECO:0007669"/>
    <property type="project" value="TreeGrafter"/>
</dbReference>